<dbReference type="Proteomes" id="UP000440578">
    <property type="component" value="Unassembled WGS sequence"/>
</dbReference>
<dbReference type="EMBL" id="VIIS01002126">
    <property type="protein sequence ID" value="KAF0288196.1"/>
    <property type="molecule type" value="Genomic_DNA"/>
</dbReference>
<evidence type="ECO:0000313" key="10">
    <source>
        <dbReference type="Proteomes" id="UP000440578"/>
    </source>
</evidence>
<evidence type="ECO:0000256" key="3">
    <source>
        <dbReference type="ARBA" id="ARBA00017484"/>
    </source>
</evidence>
<dbReference type="InterPro" id="IPR037794">
    <property type="entry name" value="TAF12"/>
</dbReference>
<dbReference type="GO" id="GO:0017025">
    <property type="term" value="F:TBP-class protein binding"/>
    <property type="evidence" value="ECO:0007669"/>
    <property type="project" value="TreeGrafter"/>
</dbReference>
<dbReference type="OrthoDB" id="2193432at2759"/>
<comment type="subcellular location">
    <subcellularLocation>
        <location evidence="1">Nucleus</location>
    </subcellularLocation>
</comment>
<dbReference type="PANTHER" id="PTHR12264">
    <property type="entry name" value="TRANSCRIPTION INITIATION FACTOR TFIID SUBUNIT 12"/>
    <property type="match status" value="1"/>
</dbReference>
<evidence type="ECO:0000256" key="4">
    <source>
        <dbReference type="ARBA" id="ARBA00023015"/>
    </source>
</evidence>
<gene>
    <name evidence="9" type="primary">taf12_0</name>
    <name evidence="9" type="ORF">FJT64_013453</name>
</gene>
<dbReference type="GO" id="GO:0003743">
    <property type="term" value="F:translation initiation factor activity"/>
    <property type="evidence" value="ECO:0007669"/>
    <property type="project" value="UniProtKB-KW"/>
</dbReference>
<dbReference type="GO" id="GO:0003677">
    <property type="term" value="F:DNA binding"/>
    <property type="evidence" value="ECO:0007669"/>
    <property type="project" value="TreeGrafter"/>
</dbReference>
<dbReference type="InterPro" id="IPR003228">
    <property type="entry name" value="TFIID_TAF12_dom"/>
</dbReference>
<evidence type="ECO:0000256" key="5">
    <source>
        <dbReference type="ARBA" id="ARBA00023163"/>
    </source>
</evidence>
<name>A0A6A4V0D7_AMPAM</name>
<protein>
    <recommendedName>
        <fullName evidence="3">Transcription initiation factor TFIID subunit 12</fullName>
    </recommendedName>
</protein>
<dbReference type="AlphaFoldDB" id="A0A6A4V0D7"/>
<dbReference type="PANTHER" id="PTHR12264:SF21">
    <property type="entry name" value="TRANSCRIPTION INITIATION FACTOR TFIID SUBUNIT 12"/>
    <property type="match status" value="1"/>
</dbReference>
<evidence type="ECO:0000313" key="9">
    <source>
        <dbReference type="EMBL" id="KAF0288196.1"/>
    </source>
</evidence>
<keyword evidence="9" id="KW-0396">Initiation factor</keyword>
<evidence type="ECO:0000256" key="2">
    <source>
        <dbReference type="ARBA" id="ARBA00007530"/>
    </source>
</evidence>
<feature type="domain" description="Transcription initiation factor TFIID subunit 12" evidence="8">
    <location>
        <begin position="122"/>
        <end position="189"/>
    </location>
</feature>
<sequence length="225" mass="23877">MAQPQASLTAGAALVSLSGAQTATGTVNMNVQPTYVTLAPGQQLIGHSPQPSAVLAGTLVAKPPGMAALAAPTVQQSVVTLQQPQVQPTQAQPAAAAAPQQQRQSAGAAAGASAAATGDLLTKQRLHELVKEVDPNEQLDEEVEELLLQLADDFIESTVSTACQLAKHRKAATVDVKDVQLYLERKWNMWIPGFGTEEIRPYKRSGATEAHKQRMAIIRKALKKY</sequence>
<dbReference type="GO" id="GO:0005669">
    <property type="term" value="C:transcription factor TFIID complex"/>
    <property type="evidence" value="ECO:0007669"/>
    <property type="project" value="InterPro"/>
</dbReference>
<keyword evidence="6" id="KW-0539">Nucleus</keyword>
<keyword evidence="4" id="KW-0805">Transcription regulation</keyword>
<organism evidence="9 10">
    <name type="scientific">Amphibalanus amphitrite</name>
    <name type="common">Striped barnacle</name>
    <name type="synonym">Balanus amphitrite</name>
    <dbReference type="NCBI Taxonomy" id="1232801"/>
    <lineage>
        <taxon>Eukaryota</taxon>
        <taxon>Metazoa</taxon>
        <taxon>Ecdysozoa</taxon>
        <taxon>Arthropoda</taxon>
        <taxon>Crustacea</taxon>
        <taxon>Multicrustacea</taxon>
        <taxon>Cirripedia</taxon>
        <taxon>Thoracica</taxon>
        <taxon>Thoracicalcarea</taxon>
        <taxon>Balanomorpha</taxon>
        <taxon>Balanoidea</taxon>
        <taxon>Balanidae</taxon>
        <taxon>Amphibalaninae</taxon>
        <taxon>Amphibalanus</taxon>
    </lineage>
</organism>
<dbReference type="GO" id="GO:0051123">
    <property type="term" value="P:RNA polymerase II preinitiation complex assembly"/>
    <property type="evidence" value="ECO:0007669"/>
    <property type="project" value="TreeGrafter"/>
</dbReference>
<proteinExistence type="inferred from homology"/>
<keyword evidence="9" id="KW-0648">Protein biosynthesis</keyword>
<evidence type="ECO:0000256" key="6">
    <source>
        <dbReference type="ARBA" id="ARBA00023242"/>
    </source>
</evidence>
<comment type="similarity">
    <text evidence="2">Belongs to the TAF12 family.</text>
</comment>
<dbReference type="Gene3D" id="1.10.20.10">
    <property type="entry name" value="Histone, subunit A"/>
    <property type="match status" value="1"/>
</dbReference>
<dbReference type="GO" id="GO:0046982">
    <property type="term" value="F:protein heterodimerization activity"/>
    <property type="evidence" value="ECO:0007669"/>
    <property type="project" value="InterPro"/>
</dbReference>
<keyword evidence="10" id="KW-1185">Reference proteome</keyword>
<dbReference type="CDD" id="cd07981">
    <property type="entry name" value="HFD_TAF12"/>
    <property type="match status" value="1"/>
</dbReference>
<keyword evidence="5" id="KW-0804">Transcription</keyword>
<dbReference type="GO" id="GO:0000124">
    <property type="term" value="C:SAGA complex"/>
    <property type="evidence" value="ECO:0007669"/>
    <property type="project" value="InterPro"/>
</dbReference>
<dbReference type="SUPFAM" id="SSF47113">
    <property type="entry name" value="Histone-fold"/>
    <property type="match status" value="1"/>
</dbReference>
<feature type="region of interest" description="Disordered" evidence="7">
    <location>
        <begin position="90"/>
        <end position="111"/>
    </location>
</feature>
<comment type="caution">
    <text evidence="9">The sequence shown here is derived from an EMBL/GenBank/DDBJ whole genome shotgun (WGS) entry which is preliminary data.</text>
</comment>
<dbReference type="Pfam" id="PF03847">
    <property type="entry name" value="TFIID_20kDa"/>
    <property type="match status" value="1"/>
</dbReference>
<accession>A0A6A4V0D7</accession>
<evidence type="ECO:0000259" key="8">
    <source>
        <dbReference type="Pfam" id="PF03847"/>
    </source>
</evidence>
<evidence type="ECO:0000256" key="1">
    <source>
        <dbReference type="ARBA" id="ARBA00004123"/>
    </source>
</evidence>
<dbReference type="FunFam" id="1.10.20.10:FF:000011">
    <property type="entry name" value="Transcription initiation factor TFIID subunit 12"/>
    <property type="match status" value="1"/>
</dbReference>
<reference evidence="9 10" key="1">
    <citation type="submission" date="2019-07" db="EMBL/GenBank/DDBJ databases">
        <title>Draft genome assembly of a fouling barnacle, Amphibalanus amphitrite (Darwin, 1854): The first reference genome for Thecostraca.</title>
        <authorList>
            <person name="Kim W."/>
        </authorList>
    </citation>
    <scope>NUCLEOTIDE SEQUENCE [LARGE SCALE GENOMIC DNA]</scope>
    <source>
        <strain evidence="9">SNU_AA5</strain>
        <tissue evidence="9">Soma without cirri and trophi</tissue>
    </source>
</reference>
<dbReference type="InterPro" id="IPR009072">
    <property type="entry name" value="Histone-fold"/>
</dbReference>
<evidence type="ECO:0000256" key="7">
    <source>
        <dbReference type="SAM" id="MobiDB-lite"/>
    </source>
</evidence>